<feature type="compositionally biased region" description="Polar residues" evidence="11">
    <location>
        <begin position="114"/>
        <end position="132"/>
    </location>
</feature>
<organism evidence="12 13">
    <name type="scientific">Synchytrium microbalum</name>
    <dbReference type="NCBI Taxonomy" id="1806994"/>
    <lineage>
        <taxon>Eukaryota</taxon>
        <taxon>Fungi</taxon>
        <taxon>Fungi incertae sedis</taxon>
        <taxon>Chytridiomycota</taxon>
        <taxon>Chytridiomycota incertae sedis</taxon>
        <taxon>Chytridiomycetes</taxon>
        <taxon>Synchytriales</taxon>
        <taxon>Synchytriaceae</taxon>
        <taxon>Synchytrium</taxon>
    </lineage>
</organism>
<keyword evidence="4" id="KW-0132">Cell division</keyword>
<dbReference type="RefSeq" id="XP_031025213.1">
    <property type="nucleotide sequence ID" value="XM_031168734.1"/>
</dbReference>
<keyword evidence="6" id="KW-0498">Mitosis</keyword>
<dbReference type="STRING" id="1806994.A0A507CAC7"/>
<evidence type="ECO:0000313" key="12">
    <source>
        <dbReference type="EMBL" id="TPX34493.1"/>
    </source>
</evidence>
<feature type="region of interest" description="Disordered" evidence="11">
    <location>
        <begin position="113"/>
        <end position="143"/>
    </location>
</feature>
<sequence length="244" mass="27827">MLKASSYTATQLRSAGDKLLNIINGTGFNTTKLSKPAQLNLELLSSLANSLSLTEVQVGSYETALLNLMMEEESIQESISRLSHLRSDLEKNLKNLDADLDYLTRHARAHAHSNFETKQSSSNGLTRWTSSHQSKRDTEQQTASTWEHNVLLLHQKSEEYTERLEELQRDWTEEEESVRVPVVQDLERELDAIQRAYESDLRLLKSYQDLPPDITLAKIKLGEREKQLESLIGDKTTLLNRAFA</sequence>
<feature type="coiled-coil region" evidence="10">
    <location>
        <begin position="150"/>
        <end position="203"/>
    </location>
</feature>
<feature type="coiled-coil region" evidence="10">
    <location>
        <begin position="79"/>
        <end position="106"/>
    </location>
</feature>
<dbReference type="GO" id="GO:0005874">
    <property type="term" value="C:microtubule"/>
    <property type="evidence" value="ECO:0007669"/>
    <property type="project" value="UniProtKB-KW"/>
</dbReference>
<dbReference type="OrthoDB" id="5372507at2759"/>
<keyword evidence="7 10" id="KW-0175">Coiled coil</keyword>
<comment type="subcellular location">
    <subcellularLocation>
        <location evidence="1">Cytoplasm</location>
        <location evidence="1">Cytoskeleton</location>
        <location evidence="1">Spindle</location>
    </subcellularLocation>
</comment>
<keyword evidence="5" id="KW-0493">Microtubule</keyword>
<evidence type="ECO:0000256" key="8">
    <source>
        <dbReference type="ARBA" id="ARBA00023212"/>
    </source>
</evidence>
<evidence type="ECO:0000256" key="4">
    <source>
        <dbReference type="ARBA" id="ARBA00022618"/>
    </source>
</evidence>
<dbReference type="PANTHER" id="PTHR31570">
    <property type="entry name" value="HAUS AUGMIN-LIKE COMPLEX SUBUNIT 1"/>
    <property type="match status" value="1"/>
</dbReference>
<dbReference type="InterPro" id="IPR026243">
    <property type="entry name" value="HAUS1"/>
</dbReference>
<dbReference type="GO" id="GO:0051225">
    <property type="term" value="P:spindle assembly"/>
    <property type="evidence" value="ECO:0007669"/>
    <property type="project" value="InterPro"/>
</dbReference>
<dbReference type="GO" id="GO:0005829">
    <property type="term" value="C:cytosol"/>
    <property type="evidence" value="ECO:0007669"/>
    <property type="project" value="TreeGrafter"/>
</dbReference>
<comment type="similarity">
    <text evidence="2">Belongs to the HAUS1 family.</text>
</comment>
<keyword evidence="13" id="KW-1185">Reference proteome</keyword>
<gene>
    <name evidence="12" type="ORF">SmJEL517_g02806</name>
</gene>
<keyword evidence="3" id="KW-0963">Cytoplasm</keyword>
<evidence type="ECO:0000256" key="2">
    <source>
        <dbReference type="ARBA" id="ARBA00005479"/>
    </source>
</evidence>
<dbReference type="GO" id="GO:0005819">
    <property type="term" value="C:spindle"/>
    <property type="evidence" value="ECO:0007669"/>
    <property type="project" value="UniProtKB-SubCell"/>
</dbReference>
<proteinExistence type="inferred from homology"/>
<evidence type="ECO:0000256" key="11">
    <source>
        <dbReference type="SAM" id="MobiDB-lite"/>
    </source>
</evidence>
<comment type="caution">
    <text evidence="12">The sequence shown here is derived from an EMBL/GenBank/DDBJ whole genome shotgun (WGS) entry which is preliminary data.</text>
</comment>
<evidence type="ECO:0000256" key="5">
    <source>
        <dbReference type="ARBA" id="ARBA00022701"/>
    </source>
</evidence>
<dbReference type="PANTHER" id="PTHR31570:SF1">
    <property type="entry name" value="HAUS AUGMIN-LIKE COMPLEX SUBUNIT 1"/>
    <property type="match status" value="1"/>
</dbReference>
<dbReference type="GO" id="GO:0051301">
    <property type="term" value="P:cell division"/>
    <property type="evidence" value="ECO:0007669"/>
    <property type="project" value="UniProtKB-KW"/>
</dbReference>
<name>A0A507CAC7_9FUNG</name>
<evidence type="ECO:0000256" key="10">
    <source>
        <dbReference type="SAM" id="Coils"/>
    </source>
</evidence>
<dbReference type="EMBL" id="QEAO01000013">
    <property type="protein sequence ID" value="TPX34493.1"/>
    <property type="molecule type" value="Genomic_DNA"/>
</dbReference>
<evidence type="ECO:0000256" key="7">
    <source>
        <dbReference type="ARBA" id="ARBA00023054"/>
    </source>
</evidence>
<keyword evidence="9" id="KW-0131">Cell cycle</keyword>
<dbReference type="GO" id="GO:0070652">
    <property type="term" value="C:HAUS complex"/>
    <property type="evidence" value="ECO:0007669"/>
    <property type="project" value="InterPro"/>
</dbReference>
<dbReference type="AlphaFoldDB" id="A0A507CAC7"/>
<evidence type="ECO:0000256" key="1">
    <source>
        <dbReference type="ARBA" id="ARBA00004186"/>
    </source>
</evidence>
<dbReference type="Proteomes" id="UP000319731">
    <property type="component" value="Unassembled WGS sequence"/>
</dbReference>
<accession>A0A507CAC7</accession>
<evidence type="ECO:0000256" key="9">
    <source>
        <dbReference type="ARBA" id="ARBA00023306"/>
    </source>
</evidence>
<evidence type="ECO:0000256" key="3">
    <source>
        <dbReference type="ARBA" id="ARBA00022490"/>
    </source>
</evidence>
<protein>
    <submittedName>
        <fullName evidence="12">Uncharacterized protein</fullName>
    </submittedName>
</protein>
<dbReference type="Pfam" id="PF25762">
    <property type="entry name" value="HAUS1"/>
    <property type="match status" value="1"/>
</dbReference>
<keyword evidence="8" id="KW-0206">Cytoskeleton</keyword>
<reference evidence="12 13" key="1">
    <citation type="journal article" date="2019" name="Sci. Rep.">
        <title>Comparative genomics of chytrid fungi reveal insights into the obligate biotrophic and pathogenic lifestyle of Synchytrium endobioticum.</title>
        <authorList>
            <person name="van de Vossenberg B.T.L.H."/>
            <person name="Warris S."/>
            <person name="Nguyen H.D.T."/>
            <person name="van Gent-Pelzer M.P.E."/>
            <person name="Joly D.L."/>
            <person name="van de Geest H.C."/>
            <person name="Bonants P.J.M."/>
            <person name="Smith D.S."/>
            <person name="Levesque C.A."/>
            <person name="van der Lee T.A.J."/>
        </authorList>
    </citation>
    <scope>NUCLEOTIDE SEQUENCE [LARGE SCALE GENOMIC DNA]</scope>
    <source>
        <strain evidence="12 13">JEL517</strain>
    </source>
</reference>
<evidence type="ECO:0000256" key="6">
    <source>
        <dbReference type="ARBA" id="ARBA00022776"/>
    </source>
</evidence>
<evidence type="ECO:0000313" key="13">
    <source>
        <dbReference type="Proteomes" id="UP000319731"/>
    </source>
</evidence>
<dbReference type="GeneID" id="42004031"/>